<evidence type="ECO:0000256" key="1">
    <source>
        <dbReference type="SAM" id="MobiDB-lite"/>
    </source>
</evidence>
<reference evidence="2 3" key="2">
    <citation type="submission" date="2016-08" db="EMBL/GenBank/DDBJ databases">
        <title>Pervasive Adenine N6-methylation of Active Genes in Fungi.</title>
        <authorList>
            <consortium name="DOE Joint Genome Institute"/>
            <person name="Mondo S.J."/>
            <person name="Dannebaum R.O."/>
            <person name="Kuo R.C."/>
            <person name="Labutti K."/>
            <person name="Haridas S."/>
            <person name="Kuo A."/>
            <person name="Salamov A."/>
            <person name="Ahrendt S.R."/>
            <person name="Lipzen A."/>
            <person name="Sullivan W."/>
            <person name="Andreopoulos W.B."/>
            <person name="Clum A."/>
            <person name="Lindquist E."/>
            <person name="Daum C."/>
            <person name="Ramamoorthy G.K."/>
            <person name="Gryganskyi A."/>
            <person name="Culley D."/>
            <person name="Magnuson J.K."/>
            <person name="James T.Y."/>
            <person name="O'Malley M.A."/>
            <person name="Stajich J.E."/>
            <person name="Spatafora J.W."/>
            <person name="Visel A."/>
            <person name="Grigoriev I.V."/>
        </authorList>
    </citation>
    <scope>NUCLEOTIDE SEQUENCE [LARGE SCALE GENOMIC DNA]</scope>
    <source>
        <strain evidence="2 3">S4</strain>
    </source>
</reference>
<proteinExistence type="predicted"/>
<keyword evidence="3" id="KW-1185">Reference proteome</keyword>
<dbReference type="EMBL" id="MCFG01000034">
    <property type="protein sequence ID" value="ORX85514.1"/>
    <property type="molecule type" value="Genomic_DNA"/>
</dbReference>
<feature type="compositionally biased region" description="Basic residues" evidence="1">
    <location>
        <begin position="31"/>
        <end position="44"/>
    </location>
</feature>
<gene>
    <name evidence="2" type="ORF">BCR32DRAFT_276178</name>
</gene>
<sequence>MDAFEMIYNPNRNRNRNRNHNRNCNSNRNRNLNHNRNRNHKRLLGQKKRKYLIFKESSPYKFTYGVCMGDRDEYHIVF</sequence>
<reference evidence="2 3" key="1">
    <citation type="submission" date="2016-08" db="EMBL/GenBank/DDBJ databases">
        <title>A Parts List for Fungal Cellulosomes Revealed by Comparative Genomics.</title>
        <authorList>
            <consortium name="DOE Joint Genome Institute"/>
            <person name="Haitjema C.H."/>
            <person name="Gilmore S.P."/>
            <person name="Henske J.K."/>
            <person name="Solomon K.V."/>
            <person name="De Groot R."/>
            <person name="Kuo A."/>
            <person name="Mondo S.J."/>
            <person name="Salamov A.A."/>
            <person name="Labutti K."/>
            <person name="Zhao Z."/>
            <person name="Chiniquy J."/>
            <person name="Barry K."/>
            <person name="Brewer H.M."/>
            <person name="Purvine S.O."/>
            <person name="Wright A.T."/>
            <person name="Boxma B."/>
            <person name="Van Alen T."/>
            <person name="Hackstein J.H."/>
            <person name="Baker S.E."/>
            <person name="Grigoriev I.V."/>
            <person name="O'Malley M.A."/>
        </authorList>
    </citation>
    <scope>NUCLEOTIDE SEQUENCE [LARGE SCALE GENOMIC DNA]</scope>
    <source>
        <strain evidence="2 3">S4</strain>
    </source>
</reference>
<accession>A0A1Y1XJG9</accession>
<evidence type="ECO:0000313" key="2">
    <source>
        <dbReference type="EMBL" id="ORX85514.1"/>
    </source>
</evidence>
<evidence type="ECO:0000313" key="3">
    <source>
        <dbReference type="Proteomes" id="UP000193944"/>
    </source>
</evidence>
<feature type="region of interest" description="Disordered" evidence="1">
    <location>
        <begin position="1"/>
        <end position="44"/>
    </location>
</feature>
<dbReference type="AlphaFoldDB" id="A0A1Y1XJG9"/>
<name>A0A1Y1XJG9_9FUNG</name>
<dbReference type="Proteomes" id="UP000193944">
    <property type="component" value="Unassembled WGS sequence"/>
</dbReference>
<organism evidence="2 3">
    <name type="scientific">Anaeromyces robustus</name>
    <dbReference type="NCBI Taxonomy" id="1754192"/>
    <lineage>
        <taxon>Eukaryota</taxon>
        <taxon>Fungi</taxon>
        <taxon>Fungi incertae sedis</taxon>
        <taxon>Chytridiomycota</taxon>
        <taxon>Chytridiomycota incertae sedis</taxon>
        <taxon>Neocallimastigomycetes</taxon>
        <taxon>Neocallimastigales</taxon>
        <taxon>Neocallimastigaceae</taxon>
        <taxon>Anaeromyces</taxon>
    </lineage>
</organism>
<comment type="caution">
    <text evidence="2">The sequence shown here is derived from an EMBL/GenBank/DDBJ whole genome shotgun (WGS) entry which is preliminary data.</text>
</comment>
<protein>
    <submittedName>
        <fullName evidence="2">Uncharacterized protein</fullName>
    </submittedName>
</protein>